<feature type="region of interest" description="Disordered" evidence="1">
    <location>
        <begin position="1"/>
        <end position="30"/>
    </location>
</feature>
<evidence type="ECO:0000256" key="1">
    <source>
        <dbReference type="SAM" id="MobiDB-lite"/>
    </source>
</evidence>
<organism evidence="2 3">
    <name type="scientific">Streptosporangium canum</name>
    <dbReference type="NCBI Taxonomy" id="324952"/>
    <lineage>
        <taxon>Bacteria</taxon>
        <taxon>Bacillati</taxon>
        <taxon>Actinomycetota</taxon>
        <taxon>Actinomycetes</taxon>
        <taxon>Streptosporangiales</taxon>
        <taxon>Streptosporangiaceae</taxon>
        <taxon>Streptosporangium</taxon>
    </lineage>
</organism>
<evidence type="ECO:0000313" key="2">
    <source>
        <dbReference type="EMBL" id="SFI44692.1"/>
    </source>
</evidence>
<dbReference type="Proteomes" id="UP000199111">
    <property type="component" value="Unassembled WGS sequence"/>
</dbReference>
<gene>
    <name evidence="2" type="ORF">SAMN05216275_103196</name>
</gene>
<evidence type="ECO:0000313" key="3">
    <source>
        <dbReference type="Proteomes" id="UP000199111"/>
    </source>
</evidence>
<dbReference type="AlphaFoldDB" id="A0A1I3I9S2"/>
<protein>
    <submittedName>
        <fullName evidence="2">Uncharacterized protein</fullName>
    </submittedName>
</protein>
<dbReference type="EMBL" id="FOQY01000003">
    <property type="protein sequence ID" value="SFI44692.1"/>
    <property type="molecule type" value="Genomic_DNA"/>
</dbReference>
<reference evidence="3" key="1">
    <citation type="submission" date="2016-10" db="EMBL/GenBank/DDBJ databases">
        <authorList>
            <person name="Varghese N."/>
            <person name="Submissions S."/>
        </authorList>
    </citation>
    <scope>NUCLEOTIDE SEQUENCE [LARGE SCALE GENOMIC DNA]</scope>
    <source>
        <strain evidence="3">CGMCC 4.2126</strain>
    </source>
</reference>
<accession>A0A1I3I9S2</accession>
<feature type="compositionally biased region" description="Low complexity" evidence="1">
    <location>
        <begin position="7"/>
        <end position="19"/>
    </location>
</feature>
<keyword evidence="3" id="KW-1185">Reference proteome</keyword>
<sequence length="30" mass="2868">MSGGGSAAARPAVSPGAAGERVLPETGEER</sequence>
<name>A0A1I3I9S2_9ACTN</name>
<proteinExistence type="predicted"/>